<dbReference type="OrthoDB" id="2396694at2759"/>
<protein>
    <submittedName>
        <fullName evidence="2">3855_t:CDS:1</fullName>
    </submittedName>
</protein>
<gene>
    <name evidence="2" type="ORF">FCALED_LOCUS11925</name>
</gene>
<feature type="transmembrane region" description="Helical" evidence="1">
    <location>
        <begin position="26"/>
        <end position="46"/>
    </location>
</feature>
<feature type="transmembrane region" description="Helical" evidence="1">
    <location>
        <begin position="155"/>
        <end position="176"/>
    </location>
</feature>
<dbReference type="AlphaFoldDB" id="A0A9N9EES1"/>
<keyword evidence="1" id="KW-0812">Transmembrane</keyword>
<keyword evidence="1" id="KW-1133">Transmembrane helix</keyword>
<evidence type="ECO:0000256" key="1">
    <source>
        <dbReference type="SAM" id="Phobius"/>
    </source>
</evidence>
<evidence type="ECO:0000313" key="2">
    <source>
        <dbReference type="EMBL" id="CAG8668989.1"/>
    </source>
</evidence>
<feature type="transmembrane region" description="Helical" evidence="1">
    <location>
        <begin position="66"/>
        <end position="84"/>
    </location>
</feature>
<keyword evidence="1" id="KW-0472">Membrane</keyword>
<feature type="transmembrane region" description="Helical" evidence="1">
    <location>
        <begin position="188"/>
        <end position="210"/>
    </location>
</feature>
<reference evidence="2" key="1">
    <citation type="submission" date="2021-06" db="EMBL/GenBank/DDBJ databases">
        <authorList>
            <person name="Kallberg Y."/>
            <person name="Tangrot J."/>
            <person name="Rosling A."/>
        </authorList>
    </citation>
    <scope>NUCLEOTIDE SEQUENCE</scope>
    <source>
        <strain evidence="2">UK204</strain>
    </source>
</reference>
<proteinExistence type="predicted"/>
<keyword evidence="3" id="KW-1185">Reference proteome</keyword>
<dbReference type="EMBL" id="CAJVPQ010005373">
    <property type="protein sequence ID" value="CAG8668989.1"/>
    <property type="molecule type" value="Genomic_DNA"/>
</dbReference>
<dbReference type="Proteomes" id="UP000789570">
    <property type="component" value="Unassembled WGS sequence"/>
</dbReference>
<feature type="transmembrane region" description="Helical" evidence="1">
    <location>
        <begin position="124"/>
        <end position="143"/>
    </location>
</feature>
<comment type="caution">
    <text evidence="2">The sequence shown here is derived from an EMBL/GenBank/DDBJ whole genome shotgun (WGS) entry which is preliminary data.</text>
</comment>
<organism evidence="2 3">
    <name type="scientific">Funneliformis caledonium</name>
    <dbReference type="NCBI Taxonomy" id="1117310"/>
    <lineage>
        <taxon>Eukaryota</taxon>
        <taxon>Fungi</taxon>
        <taxon>Fungi incertae sedis</taxon>
        <taxon>Mucoromycota</taxon>
        <taxon>Glomeromycotina</taxon>
        <taxon>Glomeromycetes</taxon>
        <taxon>Glomerales</taxon>
        <taxon>Glomeraceae</taxon>
        <taxon>Funneliformis</taxon>
    </lineage>
</organism>
<sequence>MDEISPDVLTHYENLKHDAACYGLPYGYFGIVCWASTLVSMILIYVNCPLFSPTKWCKPYKRQKPSRMAISAVMTVVPVIYTCIRCKGEWMSMFMAFGQLTPWSLKLINDCYVTKIGDETESKYRLIGFAMTIILYLAGWIGFEIALLKPSDRNNTLIISITVIVLILSLLCYTACWKCISNCLNNCCSFVLLYILMTTHIVASHLVLSIINKNMMGVPPDWYGQVSAVVFFIGKRLLFLDF</sequence>
<accession>A0A9N9EES1</accession>
<evidence type="ECO:0000313" key="3">
    <source>
        <dbReference type="Proteomes" id="UP000789570"/>
    </source>
</evidence>
<name>A0A9N9EES1_9GLOM</name>
<feature type="transmembrane region" description="Helical" evidence="1">
    <location>
        <begin position="222"/>
        <end position="239"/>
    </location>
</feature>